<reference evidence="1 2" key="1">
    <citation type="submission" date="2014-09" db="EMBL/GenBank/DDBJ databases">
        <authorList>
            <person name="Martin A.A."/>
        </authorList>
    </citation>
    <scope>NUCLEOTIDE SEQUENCE</scope>
    <source>
        <strain evidence="2">ED321</strain>
        <strain evidence="1">ED321 Heterogonic</strain>
    </source>
</reference>
<dbReference type="WormBase" id="SRAE_1000344200">
    <property type="protein sequence ID" value="SRP11715"/>
    <property type="gene ID" value="WBGene00260059"/>
</dbReference>
<reference evidence="3" key="2">
    <citation type="submission" date="2020-12" db="UniProtKB">
        <authorList>
            <consortium name="WormBaseParasite"/>
        </authorList>
    </citation>
    <scope>IDENTIFICATION</scope>
</reference>
<evidence type="ECO:0000313" key="1">
    <source>
        <dbReference type="EMBL" id="CEF65189.1"/>
    </source>
</evidence>
<sequence length="355" mass="41147">MSKSKVCLNNTSTRLDISKTYTDTPHSRYTTIAQKKEYRTKDKENLKSSFASRTSSIVSLTSQKVFNIHPPFPNNFVLKGKMMRNIEIFGGVPLTIPDTTISFAFAVSDNPCLFKIQRKDYKSSSEHVLRFCDRLNICVYSTIYLYNVLRELSYLRKIKNAGNKTLLPNINSGLPLKGLFVKVQHYKSPSAPFVKFADKNSKFLNIYIGDSAGRSAFHSVTTDENRKREERRKGISHAKEKKLKLEGYCEFCNIRVPDRFNHCQMDIHRRALDDKALEYRDLDRFLGFFDKDFMPSFKHPNVKKNIIKNHCITVKVEESKENNKLAKDYLQSRFHISELPNPESTRLLTEIIESM</sequence>
<accession>A0A090MXC4</accession>
<proteinExistence type="predicted"/>
<dbReference type="GeneID" id="36377554"/>
<dbReference type="EMBL" id="LN609528">
    <property type="protein sequence ID" value="CEF65189.1"/>
    <property type="molecule type" value="Genomic_DNA"/>
</dbReference>
<dbReference type="AlphaFoldDB" id="A0A090MXC4"/>
<name>A0A090MXC4_STRRB</name>
<evidence type="ECO:0000313" key="3">
    <source>
        <dbReference type="WBParaSite" id="SRAE_1000344200.1"/>
    </source>
</evidence>
<dbReference type="RefSeq" id="XP_024504390.1">
    <property type="nucleotide sequence ID" value="XM_024650632.1"/>
</dbReference>
<keyword evidence="2" id="KW-1185">Reference proteome</keyword>
<dbReference type="Proteomes" id="UP000035682">
    <property type="component" value="Unplaced"/>
</dbReference>
<evidence type="ECO:0000313" key="2">
    <source>
        <dbReference type="Proteomes" id="UP000035682"/>
    </source>
</evidence>
<protein>
    <submittedName>
        <fullName evidence="3">DBF4-type domain-containing protein</fullName>
    </submittedName>
</protein>
<evidence type="ECO:0000313" key="4">
    <source>
        <dbReference type="WormBase" id="SRAE_1000344200"/>
    </source>
</evidence>
<dbReference type="WBParaSite" id="SRAE_1000344200.1">
    <property type="protein sequence ID" value="SRAE_1000344200.1"/>
    <property type="gene ID" value="WBGene00260059"/>
</dbReference>
<organism evidence="1">
    <name type="scientific">Strongyloides ratti</name>
    <name type="common">Parasitic roundworm</name>
    <dbReference type="NCBI Taxonomy" id="34506"/>
    <lineage>
        <taxon>Eukaryota</taxon>
        <taxon>Metazoa</taxon>
        <taxon>Ecdysozoa</taxon>
        <taxon>Nematoda</taxon>
        <taxon>Chromadorea</taxon>
        <taxon>Rhabditida</taxon>
        <taxon>Tylenchina</taxon>
        <taxon>Panagrolaimomorpha</taxon>
        <taxon>Strongyloidoidea</taxon>
        <taxon>Strongyloididae</taxon>
        <taxon>Strongyloides</taxon>
    </lineage>
</organism>
<dbReference type="CTD" id="36377554"/>
<gene>
    <name evidence="1 3 4" type="ORF">SRAE_1000344200</name>
</gene>